<organism evidence="2 3">
    <name type="scientific">Kitasatospora terrestris</name>
    <dbReference type="NCBI Taxonomy" id="258051"/>
    <lineage>
        <taxon>Bacteria</taxon>
        <taxon>Bacillati</taxon>
        <taxon>Actinomycetota</taxon>
        <taxon>Actinomycetes</taxon>
        <taxon>Kitasatosporales</taxon>
        <taxon>Streptomycetaceae</taxon>
        <taxon>Kitasatospora</taxon>
    </lineage>
</organism>
<proteinExistence type="predicted"/>
<dbReference type="EMBL" id="BAABIS010000001">
    <property type="protein sequence ID" value="GAA4869664.1"/>
    <property type="molecule type" value="Genomic_DNA"/>
</dbReference>
<gene>
    <name evidence="2" type="ORF">GCM10023235_55510</name>
</gene>
<sequence>MTSAVPEAMTVKEVMAALRLSRSKVYDLLRSRELPSFTIGRLRRFDTADVTAYMRKRVEENH</sequence>
<dbReference type="Pfam" id="PF12728">
    <property type="entry name" value="HTH_17"/>
    <property type="match status" value="1"/>
</dbReference>
<dbReference type="NCBIfam" id="TIGR01764">
    <property type="entry name" value="excise"/>
    <property type="match status" value="1"/>
</dbReference>
<evidence type="ECO:0000259" key="1">
    <source>
        <dbReference type="Pfam" id="PF12728"/>
    </source>
</evidence>
<dbReference type="InterPro" id="IPR010093">
    <property type="entry name" value="SinI_DNA-bd"/>
</dbReference>
<reference evidence="3" key="1">
    <citation type="journal article" date="2019" name="Int. J. Syst. Evol. Microbiol.">
        <title>The Global Catalogue of Microorganisms (GCM) 10K type strain sequencing project: providing services to taxonomists for standard genome sequencing and annotation.</title>
        <authorList>
            <consortium name="The Broad Institute Genomics Platform"/>
            <consortium name="The Broad Institute Genome Sequencing Center for Infectious Disease"/>
            <person name="Wu L."/>
            <person name="Ma J."/>
        </authorList>
    </citation>
    <scope>NUCLEOTIDE SEQUENCE [LARGE SCALE GENOMIC DNA]</scope>
    <source>
        <strain evidence="3">JCM 13006</strain>
    </source>
</reference>
<dbReference type="SUPFAM" id="SSF46955">
    <property type="entry name" value="Putative DNA-binding domain"/>
    <property type="match status" value="1"/>
</dbReference>
<evidence type="ECO:0000313" key="2">
    <source>
        <dbReference type="EMBL" id="GAA4869664.1"/>
    </source>
</evidence>
<accession>A0ABP9EBC6</accession>
<name>A0ABP9EBC6_9ACTN</name>
<dbReference type="InterPro" id="IPR009061">
    <property type="entry name" value="DNA-bd_dom_put_sf"/>
</dbReference>
<dbReference type="Proteomes" id="UP001501752">
    <property type="component" value="Unassembled WGS sequence"/>
</dbReference>
<dbReference type="RefSeq" id="WP_345699602.1">
    <property type="nucleotide sequence ID" value="NZ_BAABIS010000001.1"/>
</dbReference>
<feature type="domain" description="Helix-turn-helix" evidence="1">
    <location>
        <begin position="9"/>
        <end position="57"/>
    </location>
</feature>
<evidence type="ECO:0000313" key="3">
    <source>
        <dbReference type="Proteomes" id="UP001501752"/>
    </source>
</evidence>
<comment type="caution">
    <text evidence="2">The sequence shown here is derived from an EMBL/GenBank/DDBJ whole genome shotgun (WGS) entry which is preliminary data.</text>
</comment>
<dbReference type="InterPro" id="IPR041657">
    <property type="entry name" value="HTH_17"/>
</dbReference>
<keyword evidence="3" id="KW-1185">Reference proteome</keyword>
<protein>
    <recommendedName>
        <fullName evidence="1">Helix-turn-helix domain-containing protein</fullName>
    </recommendedName>
</protein>